<dbReference type="RefSeq" id="WP_012014263.1">
    <property type="nucleotide sequence ID" value="NC_009380.1"/>
</dbReference>
<dbReference type="HOGENOM" id="CLU_011068_0_0_11"/>
<gene>
    <name evidence="1" type="ordered locus">Strop_3048</name>
</gene>
<evidence type="ECO:0000313" key="1">
    <source>
        <dbReference type="EMBL" id="ABP55485.1"/>
    </source>
</evidence>
<dbReference type="eggNOG" id="COG0640">
    <property type="taxonomic scope" value="Bacteria"/>
</dbReference>
<keyword evidence="2" id="KW-1185">Reference proteome</keyword>
<dbReference type="EMBL" id="CP000667">
    <property type="protein sequence ID" value="ABP55485.1"/>
    <property type="molecule type" value="Genomic_DNA"/>
</dbReference>
<name>A4X9B8_SALTO</name>
<reference evidence="2" key="1">
    <citation type="journal article" date="2007" name="Proc. Natl. Acad. Sci. U.S.A.">
        <title>Genome sequencing reveals complex secondary metabolome in the marine actinomycete Salinispora tropica.</title>
        <authorList>
            <person name="Udwary D.W."/>
            <person name="Zeigler L."/>
            <person name="Asolkar R.N."/>
            <person name="Singan V."/>
            <person name="Lapidus A."/>
            <person name="Fenical W."/>
            <person name="Jensen P.R."/>
            <person name="Moore B.S."/>
        </authorList>
    </citation>
    <scope>NUCLEOTIDE SEQUENCE [LARGE SCALE GENOMIC DNA]</scope>
    <source>
        <strain evidence="2">ATCC BAA-916 / DSM 44818 / CNB-440</strain>
    </source>
</reference>
<dbReference type="AlphaFoldDB" id="A4X9B8"/>
<dbReference type="KEGG" id="stp:Strop_3048"/>
<protein>
    <submittedName>
        <fullName evidence="1">Lantibiotic dehydratase domain protein</fullName>
    </submittedName>
</protein>
<organism evidence="1 2">
    <name type="scientific">Salinispora tropica (strain ATCC BAA-916 / DSM 44818 / JCM 13857 / NBRC 105044 / CNB-440)</name>
    <dbReference type="NCBI Taxonomy" id="369723"/>
    <lineage>
        <taxon>Bacteria</taxon>
        <taxon>Bacillati</taxon>
        <taxon>Actinomycetota</taxon>
        <taxon>Actinomycetes</taxon>
        <taxon>Micromonosporales</taxon>
        <taxon>Micromonosporaceae</taxon>
        <taxon>Salinispora</taxon>
    </lineage>
</organism>
<proteinExistence type="predicted"/>
<sequence>MTRKWRIGGEFIVRHAGMPFDWLEELGAPSDLLELADEVIRREGALLASLATHFAGDRAAGIRADVLHGRIDQLPRSAGPDWSAAVDAWGEALTQYVRAYREADEQVGKELRELLATAQVSEAVFLSNPDAYRNMLQPFLAYQGALNSRWRRVRRQMYTYVQRFCAKNETVSFFGPMAYGTVGPGDDAQLRRDVPRTRRVFLSHWAARALALAIARDSAILPHLRFHRTSRGADPGEPILTQVLPGGTTLRQLIHRSGRPAAEVARTLMKLVATEHLTIGLGGGDYDLDPLTTLREQLAALPAAPARDQWLARLGDLAALLEELGEQPLERKVTTVAALETRFTEITGKPARRGAGAAYADRAVFFEECASPFTLTIGADLVRRWEEQLTPLLEACVTHGRATQAAAAEAVRESFAGSGQGIELNLLEYATRAAAEQSDSTSTYQATYAPSYPGEDWRSELAQLIREANALDGERYAVIDLCPAATDVAGLDEAPLVLSRAHHHLLVDSWLATMHPDPRRFGAAAAAWVARRAGDLVGLDLGRRNKGYYRFPGREIAMRPLSWTDEGRADLLKPEDLRVSITSDAVTLRDPDGRVVTAYVPLSDFVKYAPIAALSHPQVLHPTFRTATGGALPEVVLGAVTLQRARWRVPTQTLAAAEPHTRFLGLRRLARDTNVRFLFGRSAHERKPYLIDLASPLAADLVNHITRGCDEIDVERMAPGPDGLWLRDAEGRRYTSELRMQVVGEGGRA</sequence>
<evidence type="ECO:0000313" key="2">
    <source>
        <dbReference type="Proteomes" id="UP000000235"/>
    </source>
</evidence>
<dbReference type="Proteomes" id="UP000000235">
    <property type="component" value="Chromosome"/>
</dbReference>
<accession>A4X9B8</accession>
<dbReference type="PATRIC" id="fig|369723.5.peg.3137"/>
<dbReference type="STRING" id="369723.Strop_3048"/>